<protein>
    <submittedName>
        <fullName evidence="1">Uncharacterized protein</fullName>
    </submittedName>
</protein>
<reference evidence="1 2" key="1">
    <citation type="submission" date="2019-12" db="EMBL/GenBank/DDBJ databases">
        <title>Spirosoma sp. HMF4905 genome sequencing and assembly.</title>
        <authorList>
            <person name="Kang H."/>
            <person name="Cha I."/>
            <person name="Kim H."/>
            <person name="Joh K."/>
        </authorList>
    </citation>
    <scope>NUCLEOTIDE SEQUENCE [LARGE SCALE GENOMIC DNA]</scope>
    <source>
        <strain evidence="1 2">HMF4905</strain>
    </source>
</reference>
<dbReference type="AlphaFoldDB" id="A0A7K1S6Z6"/>
<evidence type="ECO:0000313" key="2">
    <source>
        <dbReference type="Proteomes" id="UP000436006"/>
    </source>
</evidence>
<proteinExistence type="predicted"/>
<organism evidence="1 2">
    <name type="scientific">Spirosoma arboris</name>
    <dbReference type="NCBI Taxonomy" id="2682092"/>
    <lineage>
        <taxon>Bacteria</taxon>
        <taxon>Pseudomonadati</taxon>
        <taxon>Bacteroidota</taxon>
        <taxon>Cytophagia</taxon>
        <taxon>Cytophagales</taxon>
        <taxon>Cytophagaceae</taxon>
        <taxon>Spirosoma</taxon>
    </lineage>
</organism>
<evidence type="ECO:0000313" key="1">
    <source>
        <dbReference type="EMBL" id="MVM29594.1"/>
    </source>
</evidence>
<accession>A0A7K1S6Z6</accession>
<comment type="caution">
    <text evidence="1">The sequence shown here is derived from an EMBL/GenBank/DDBJ whole genome shotgun (WGS) entry which is preliminary data.</text>
</comment>
<sequence>MKYRGKGNGQWIMNTAGSKFIKSFFVKSFQLDRCWRCSFHCALFILHYSLLFAQTPTREQLVGTWVGVHTEWDLDFACALPVYIQLDADSTYHLGMIDGSATRQTSTWAIHGESVRLDTIHYAPKLITLKNDLLRIGTNYPMVFHRFNDISLDSATVYHQLNGRVWQSDSLTLSLFANGQASLENTVTKQRTAHFWQLTLFGKSIFLLIRGNQHNRGSGYKALWQISNVSSKQMQAIGWNGCTVAAEPFRFVKNLSPSDSCRPSGFQTCDNCFRQIWAEYPLTRGQKRYDIVQLFAKYYQSVSQTGESGLVRVQFVVNCEGETGLIDINGFDEDYCPRQFNARITSQLLTICREHIATDQSIRQVDTASDLFRDVSISLAFRLKDGRITEILP</sequence>
<name>A0A7K1S6Z6_9BACT</name>
<gene>
    <name evidence="1" type="ORF">GO755_06085</name>
</gene>
<dbReference type="EMBL" id="WPIN01000002">
    <property type="protein sequence ID" value="MVM29594.1"/>
    <property type="molecule type" value="Genomic_DNA"/>
</dbReference>
<dbReference type="Proteomes" id="UP000436006">
    <property type="component" value="Unassembled WGS sequence"/>
</dbReference>
<dbReference type="RefSeq" id="WP_157583835.1">
    <property type="nucleotide sequence ID" value="NZ_WPIN01000002.1"/>
</dbReference>
<keyword evidence="2" id="KW-1185">Reference proteome</keyword>